<name>A0ABS9MQ66_9BURK</name>
<dbReference type="EMBL" id="JAKNCT010000004">
    <property type="protein sequence ID" value="MCG5030740.1"/>
    <property type="molecule type" value="Genomic_DNA"/>
</dbReference>
<dbReference type="Gene3D" id="2.40.50.200">
    <property type="entry name" value="Bacterial OB-fold"/>
    <property type="match status" value="1"/>
</dbReference>
<dbReference type="Gene3D" id="1.10.10.10">
    <property type="entry name" value="Winged helix-like DNA-binding domain superfamily/Winged helix DNA-binding domain"/>
    <property type="match status" value="1"/>
</dbReference>
<accession>A0ABS9MQ66</accession>
<dbReference type="InterPro" id="IPR036390">
    <property type="entry name" value="WH_DNA-bd_sf"/>
</dbReference>
<gene>
    <name evidence="2" type="ORF">MAF45_04680</name>
</gene>
<dbReference type="InterPro" id="IPR036388">
    <property type="entry name" value="WH-like_DNA-bd_sf"/>
</dbReference>
<protein>
    <submittedName>
        <fullName evidence="2">NirD/YgiW/YdeI family stress tolerance protein</fullName>
    </submittedName>
</protein>
<dbReference type="SUPFAM" id="SSF46785">
    <property type="entry name" value="Winged helix' DNA-binding domain"/>
    <property type="match status" value="1"/>
</dbReference>
<dbReference type="Proteomes" id="UP001297600">
    <property type="component" value="Unassembled WGS sequence"/>
</dbReference>
<dbReference type="PANTHER" id="PTHR36571">
    <property type="entry name" value="PROTEIN YGIW"/>
    <property type="match status" value="1"/>
</dbReference>
<dbReference type="SUPFAM" id="SSF101756">
    <property type="entry name" value="Hypothetical protein YgiW"/>
    <property type="match status" value="1"/>
</dbReference>
<dbReference type="PANTHER" id="PTHR36571:SF1">
    <property type="entry name" value="PROTEIN YGIW"/>
    <property type="match status" value="1"/>
</dbReference>
<proteinExistence type="predicted"/>
<organism evidence="2 3">
    <name type="scientific">Mesosutterella porci</name>
    <dbReference type="NCBI Taxonomy" id="2915351"/>
    <lineage>
        <taxon>Bacteria</taxon>
        <taxon>Pseudomonadati</taxon>
        <taxon>Pseudomonadota</taxon>
        <taxon>Betaproteobacteria</taxon>
        <taxon>Burkholderiales</taxon>
        <taxon>Sutterellaceae</taxon>
        <taxon>Mesosutterella</taxon>
    </lineage>
</organism>
<reference evidence="2 3" key="1">
    <citation type="submission" date="2022-02" db="EMBL/GenBank/DDBJ databases">
        <title>Mesosutterella porci, a novel member of the family Sutterellaceae from pig feces.</title>
        <authorList>
            <person name="Wylensek D."/>
            <person name="Clavel T."/>
        </authorList>
    </citation>
    <scope>NUCLEOTIDE SEQUENCE [LARGE SCALE GENOMIC DNA]</scope>
    <source>
        <strain evidence="3">oilRF-744-wt-GAM-9</strain>
    </source>
</reference>
<keyword evidence="3" id="KW-1185">Reference proteome</keyword>
<dbReference type="InterPro" id="IPR005220">
    <property type="entry name" value="CarO-like"/>
</dbReference>
<evidence type="ECO:0000313" key="2">
    <source>
        <dbReference type="EMBL" id="MCG5030740.1"/>
    </source>
</evidence>
<keyword evidence="1" id="KW-0732">Signal</keyword>
<dbReference type="InterPro" id="IPR036700">
    <property type="entry name" value="BOBF_sf"/>
</dbReference>
<comment type="caution">
    <text evidence="2">The sequence shown here is derived from an EMBL/GenBank/DDBJ whole genome shotgun (WGS) entry which is preliminary data.</text>
</comment>
<dbReference type="RefSeq" id="WP_237978393.1">
    <property type="nucleotide sequence ID" value="NZ_JAKNCT010000004.1"/>
</dbReference>
<dbReference type="Pfam" id="PF04076">
    <property type="entry name" value="BOF"/>
    <property type="match status" value="1"/>
</dbReference>
<evidence type="ECO:0000256" key="1">
    <source>
        <dbReference type="ARBA" id="ARBA00022729"/>
    </source>
</evidence>
<dbReference type="NCBIfam" id="NF033674">
    <property type="entry name" value="stress_OB_fold"/>
    <property type="match status" value="1"/>
</dbReference>
<evidence type="ECO:0000313" key="3">
    <source>
        <dbReference type="Proteomes" id="UP001297600"/>
    </source>
</evidence>
<sequence>MFKIHLTYELSSGERPDDVVSSELPDLLSAIERIGSITATSKALGVSYRFLWGRVRLWEERIGSRLGNLPVQGFVRKENPMKTSAKLLWIAAASLALAAPGAYAQFTGPGAHRPAPPPAVQGAHRHHHHGALTTVREVIGHGREDQRVELEGYVVRRLRHEHYVFRDRTGEVVAEIDDDLFRGHQVDERTRVRVWGEVDARHGRQNEIEVKGLQVLHGFTPPPPPHSL</sequence>